<keyword evidence="2" id="KW-0677">Repeat</keyword>
<dbReference type="InterPro" id="IPR011043">
    <property type="entry name" value="Gal_Oxase/kelch_b-propeller"/>
</dbReference>
<feature type="chain" id="PRO_5015414190" description="Galactose oxidase" evidence="3">
    <location>
        <begin position="26"/>
        <end position="340"/>
    </location>
</feature>
<dbReference type="PANTHER" id="PTHR45632">
    <property type="entry name" value="LD33804P"/>
    <property type="match status" value="1"/>
</dbReference>
<evidence type="ECO:0000256" key="3">
    <source>
        <dbReference type="SAM" id="SignalP"/>
    </source>
</evidence>
<reference evidence="5" key="1">
    <citation type="submission" date="2018-05" db="EMBL/GenBank/DDBJ databases">
        <authorList>
            <person name="Liu B.-T."/>
        </authorList>
    </citation>
    <scope>NUCLEOTIDE SEQUENCE [LARGE SCALE GENOMIC DNA]</scope>
    <source>
        <strain evidence="5">WD6-1</strain>
    </source>
</reference>
<dbReference type="Proteomes" id="UP000245168">
    <property type="component" value="Unassembled WGS sequence"/>
</dbReference>
<organism evidence="4 5">
    <name type="scientific">Marinicauda salina</name>
    <dbReference type="NCBI Taxonomy" id="2135793"/>
    <lineage>
        <taxon>Bacteria</taxon>
        <taxon>Pseudomonadati</taxon>
        <taxon>Pseudomonadota</taxon>
        <taxon>Alphaproteobacteria</taxon>
        <taxon>Maricaulales</taxon>
        <taxon>Maricaulaceae</taxon>
        <taxon>Marinicauda</taxon>
    </lineage>
</organism>
<protein>
    <recommendedName>
        <fullName evidence="6">Galactose oxidase</fullName>
    </recommendedName>
</protein>
<sequence>MESMMRTAIGAGVLAAMLIAGGPGAALQTQDVTTGAIELPGSEGLTMSGPWRTGPALDMPRAGLSAATLDGRIFAAGGAGVVDPQDDFEAYEPDVNRWRPLSPMPVGLERFGMAAADGRLWVAGGYSAESGAEPIAEMWSYDPASDVWEAEPPLPGSKAAFSLLAADGRLFAVGGEDGAPGVFVFDLESRTWSAIAAPRETNRRGAGALVFDGALWLIGGASDGVATARVDIFDPEARAWRRGPDLPAPRAGHAAAAADGAIHVFGGRSSDMRRTLSDHLVLADDGSGWTEAPGLPVPRTEAAAATLDGEVFLIGGGAGAGFFAPFTAVDSVDIFSTGGE</sequence>
<feature type="signal peptide" evidence="3">
    <location>
        <begin position="1"/>
        <end position="25"/>
    </location>
</feature>
<evidence type="ECO:0000313" key="4">
    <source>
        <dbReference type="EMBL" id="PWE16512.1"/>
    </source>
</evidence>
<dbReference type="SUPFAM" id="SSF50965">
    <property type="entry name" value="Galactose oxidase, central domain"/>
    <property type="match status" value="1"/>
</dbReference>
<dbReference type="PANTHER" id="PTHR45632:SF3">
    <property type="entry name" value="KELCH-LIKE PROTEIN 32"/>
    <property type="match status" value="1"/>
</dbReference>
<dbReference type="InterPro" id="IPR015915">
    <property type="entry name" value="Kelch-typ_b-propeller"/>
</dbReference>
<evidence type="ECO:0008006" key="6">
    <source>
        <dbReference type="Google" id="ProtNLM"/>
    </source>
</evidence>
<keyword evidence="5" id="KW-1185">Reference proteome</keyword>
<dbReference type="InterPro" id="IPR006652">
    <property type="entry name" value="Kelch_1"/>
</dbReference>
<evidence type="ECO:0000256" key="1">
    <source>
        <dbReference type="ARBA" id="ARBA00022441"/>
    </source>
</evidence>
<dbReference type="Pfam" id="PF24681">
    <property type="entry name" value="Kelch_KLHDC2_KLHL20_DRC7"/>
    <property type="match status" value="1"/>
</dbReference>
<keyword evidence="3" id="KW-0732">Signal</keyword>
<dbReference type="Pfam" id="PF01344">
    <property type="entry name" value="Kelch_1"/>
    <property type="match status" value="1"/>
</dbReference>
<keyword evidence="1" id="KW-0880">Kelch repeat</keyword>
<dbReference type="SMART" id="SM00612">
    <property type="entry name" value="Kelch"/>
    <property type="match status" value="5"/>
</dbReference>
<dbReference type="Gene3D" id="2.120.10.80">
    <property type="entry name" value="Kelch-type beta propeller"/>
    <property type="match status" value="2"/>
</dbReference>
<name>A0A2U2BR75_9PROT</name>
<dbReference type="EMBL" id="QEXV01000006">
    <property type="protein sequence ID" value="PWE16512.1"/>
    <property type="molecule type" value="Genomic_DNA"/>
</dbReference>
<comment type="caution">
    <text evidence="4">The sequence shown here is derived from an EMBL/GenBank/DDBJ whole genome shotgun (WGS) entry which is preliminary data.</text>
</comment>
<proteinExistence type="predicted"/>
<evidence type="ECO:0000313" key="5">
    <source>
        <dbReference type="Proteomes" id="UP000245168"/>
    </source>
</evidence>
<gene>
    <name evidence="4" type="ORF">DDZ18_12130</name>
</gene>
<evidence type="ECO:0000256" key="2">
    <source>
        <dbReference type="ARBA" id="ARBA00022737"/>
    </source>
</evidence>
<dbReference type="AlphaFoldDB" id="A0A2U2BR75"/>
<accession>A0A2U2BR75</accession>